<evidence type="ECO:0000313" key="3">
    <source>
        <dbReference type="EMBL" id="ABP45323.1"/>
    </source>
</evidence>
<dbReference type="SUPFAM" id="SSF53474">
    <property type="entry name" value="alpha/beta-Hydrolases"/>
    <property type="match status" value="1"/>
</dbReference>
<dbReference type="OrthoDB" id="9796770at2"/>
<gene>
    <name evidence="3" type="ordered locus">Mflv_2846</name>
</gene>
<reference evidence="3" key="1">
    <citation type="submission" date="2007-04" db="EMBL/GenBank/DDBJ databases">
        <authorList>
            <consortium name="US DOE Joint Genome Institute"/>
            <person name="Copeland A."/>
            <person name="Lucas S."/>
            <person name="Lapidus A."/>
            <person name="Barry K."/>
            <person name="Detter J.C."/>
            <person name="Glavina del Rio T."/>
            <person name="Hammon N."/>
            <person name="Israni S."/>
            <person name="Dalin E."/>
            <person name="Tice H."/>
            <person name="Pitluck S."/>
            <person name="Chain P."/>
            <person name="Malfatti S."/>
            <person name="Shin M."/>
            <person name="Vergez L."/>
            <person name="Schmutz J."/>
            <person name="Larimer F."/>
            <person name="Land M."/>
            <person name="Hauser L."/>
            <person name="Kyrpides N."/>
            <person name="Mikhailova N."/>
            <person name="Miller C."/>
            <person name="Richardson P."/>
        </authorList>
    </citation>
    <scope>NUCLEOTIDE SEQUENCE</scope>
    <source>
        <strain evidence="3">PYR-GCK</strain>
    </source>
</reference>
<proteinExistence type="predicted"/>
<sequence>MVMRTLHIGDDGWPLMGEVIGRGELIIMLHGGGPDHYSMRPLTTRLAGRYRVALPDIRGYGASRCPDPTLHLWDQYVTDTVAIMHALDATSAHLVGAGLGGTIALRTCLQHPRIARPAVIISAEAIEDDADKAADAKLMDRFADRARSRGLQAAWELCVPHLQPLIANLVTEAIPRADAQSAAAAAVIGHDRAFATVEELRRIDTPTLIIAGDDPRHPAQLARTLADVLAHGVLAEATMSDLLDNAEDLARACAPEIEQFLATTSDPDT</sequence>
<dbReference type="STRING" id="350054.Mflv_2846"/>
<dbReference type="PRINTS" id="PR00111">
    <property type="entry name" value="ABHYDROLASE"/>
</dbReference>
<dbReference type="PANTHER" id="PTHR43798:SF31">
    <property type="entry name" value="AB HYDROLASE SUPERFAMILY PROTEIN YCLE"/>
    <property type="match status" value="1"/>
</dbReference>
<dbReference type="Pfam" id="PF12697">
    <property type="entry name" value="Abhydrolase_6"/>
    <property type="match status" value="1"/>
</dbReference>
<dbReference type="ESTHER" id="mycgi-a4t1y0">
    <property type="family name" value="6_AlphaBeta_hydrolase"/>
</dbReference>
<dbReference type="GO" id="GO:0016020">
    <property type="term" value="C:membrane"/>
    <property type="evidence" value="ECO:0007669"/>
    <property type="project" value="TreeGrafter"/>
</dbReference>
<feature type="domain" description="AB hydrolase-1" evidence="2">
    <location>
        <begin position="26"/>
        <end position="226"/>
    </location>
</feature>
<dbReference type="InterPro" id="IPR029058">
    <property type="entry name" value="AB_hydrolase_fold"/>
</dbReference>
<dbReference type="eggNOG" id="COG0596">
    <property type="taxonomic scope" value="Bacteria"/>
</dbReference>
<dbReference type="KEGG" id="mgi:Mflv_2846"/>
<dbReference type="GO" id="GO:0016787">
    <property type="term" value="F:hydrolase activity"/>
    <property type="evidence" value="ECO:0007669"/>
    <property type="project" value="UniProtKB-KW"/>
</dbReference>
<dbReference type="AlphaFoldDB" id="A4T1Y0"/>
<keyword evidence="1 3" id="KW-0378">Hydrolase</keyword>
<reference evidence="3" key="2">
    <citation type="journal article" date="2013" name="PLoS ONE">
        <title>A Gene Expression Study of the Activities of Aromatic Ring-Cleavage Dioxygenases in Mycobacterium gilvum PYR-GCK to Changes in Salinity and pH during Pyrene Degradation.</title>
        <authorList>
            <person name="Badejo A.C."/>
            <person name="Badejo A.O."/>
            <person name="Shin K.H."/>
            <person name="Chai Y.G."/>
        </authorList>
    </citation>
    <scope>NUCLEOTIDE SEQUENCE [LARGE SCALE GENOMIC DNA]</scope>
    <source>
        <strain evidence="3">PYR-GCK</strain>
    </source>
</reference>
<accession>A4T1Y0</accession>
<organism evidence="3">
    <name type="scientific">Mycolicibacterium gilvum (strain PYR-GCK)</name>
    <name type="common">Mycobacterium gilvum (strain PYR-GCK)</name>
    <dbReference type="NCBI Taxonomy" id="350054"/>
    <lineage>
        <taxon>Bacteria</taxon>
        <taxon>Bacillati</taxon>
        <taxon>Actinomycetota</taxon>
        <taxon>Actinomycetes</taxon>
        <taxon>Mycobacteriales</taxon>
        <taxon>Mycobacteriaceae</taxon>
        <taxon>Mycolicibacterium</taxon>
    </lineage>
</organism>
<name>A4T1Y0_MYCGI</name>
<evidence type="ECO:0000259" key="2">
    <source>
        <dbReference type="Pfam" id="PF12697"/>
    </source>
</evidence>
<dbReference type="Gene3D" id="3.40.50.1820">
    <property type="entry name" value="alpha/beta hydrolase"/>
    <property type="match status" value="1"/>
</dbReference>
<dbReference type="EMBL" id="CP000656">
    <property type="protein sequence ID" value="ABP45323.1"/>
    <property type="molecule type" value="Genomic_DNA"/>
</dbReference>
<dbReference type="PANTHER" id="PTHR43798">
    <property type="entry name" value="MONOACYLGLYCEROL LIPASE"/>
    <property type="match status" value="1"/>
</dbReference>
<dbReference type="InterPro" id="IPR050266">
    <property type="entry name" value="AB_hydrolase_sf"/>
</dbReference>
<evidence type="ECO:0000256" key="1">
    <source>
        <dbReference type="ARBA" id="ARBA00022801"/>
    </source>
</evidence>
<dbReference type="HOGENOM" id="CLU_020336_50_4_11"/>
<dbReference type="InterPro" id="IPR000073">
    <property type="entry name" value="AB_hydrolase_1"/>
</dbReference>
<protein>
    <submittedName>
        <fullName evidence="3">Alpha/beta hydrolase fold protein</fullName>
    </submittedName>
</protein>